<proteinExistence type="predicted"/>
<name>V6TBJ1_GIAIN</name>
<dbReference type="VEuPathDB" id="GiardiaDB:GL50581_1490"/>
<evidence type="ECO:0000313" key="3">
    <source>
        <dbReference type="Proteomes" id="UP000018320"/>
    </source>
</evidence>
<sequence>VPWKTEMPRQGAGVAPVSMGRLSEIREMNESWKLARSMRRKVMQNLAEHKDTADDKLALNISHELRARSGVQKSRLSSANKVHSFDKPIQLPKDFYTDEQREAFAAWKQQDHRRSKHVRPQASSNYFMRFMRSIRVPFIAKKSMPLVDPYNGDESVTDECYHNVQTQNLREAHHVRLHTAMQAVKRQAFDDFVKKKMEQEKREEEERKRVIHENELRDLKEEYEKNRFRAREWHKVEHPFVPAKSAKKLTVPATPKFSTFSWMKKSFGLEKKS</sequence>
<reference evidence="2 3" key="2">
    <citation type="journal article" date="2013" name="Genome Biol. Evol.">
        <title>Genome sequencing of Giardia lamblia genotypes A2 and B isolates (DH and GS) and comparative analysis with the genomes of genotypes A1 and E (WB and Pig).</title>
        <authorList>
            <person name="Adam R.D."/>
            <person name="Dahlstrom E.W."/>
            <person name="Martens C.A."/>
            <person name="Bruno D.P."/>
            <person name="Barbian K.D."/>
            <person name="Ricklefs S.M."/>
            <person name="Hernandez M.M."/>
            <person name="Narla N.P."/>
            <person name="Patel R.B."/>
            <person name="Porcella S.F."/>
            <person name="Nash T.E."/>
        </authorList>
    </citation>
    <scope>NUCLEOTIDE SEQUENCE [LARGE SCALE GENOMIC DNA]</scope>
    <source>
        <strain evidence="2 3">DH</strain>
    </source>
</reference>
<keyword evidence="1" id="KW-0175">Coiled coil</keyword>
<organism evidence="2 3">
    <name type="scientific">Giardia intestinalis</name>
    <name type="common">Giardia lamblia</name>
    <dbReference type="NCBI Taxonomy" id="5741"/>
    <lineage>
        <taxon>Eukaryota</taxon>
        <taxon>Metamonada</taxon>
        <taxon>Diplomonadida</taxon>
        <taxon>Hexamitidae</taxon>
        <taxon>Giardiinae</taxon>
        <taxon>Giardia</taxon>
    </lineage>
</organism>
<dbReference type="VEuPathDB" id="GiardiaDB:QR46_4141"/>
<accession>V6TBJ1</accession>
<dbReference type="VEuPathDB" id="GiardiaDB:DHA2_7778"/>
<gene>
    <name evidence="2" type="ORF">DHA2_7778</name>
</gene>
<evidence type="ECO:0000256" key="1">
    <source>
        <dbReference type="SAM" id="Coils"/>
    </source>
</evidence>
<protein>
    <submittedName>
        <fullName evidence="2">Uncharacterized protein</fullName>
    </submittedName>
</protein>
<feature type="coiled-coil region" evidence="1">
    <location>
        <begin position="194"/>
        <end position="222"/>
    </location>
</feature>
<dbReference type="Proteomes" id="UP000018320">
    <property type="component" value="Unassembled WGS sequence"/>
</dbReference>
<evidence type="ECO:0000313" key="2">
    <source>
        <dbReference type="EMBL" id="ESU36253.1"/>
    </source>
</evidence>
<dbReference type="AlphaFoldDB" id="V6TBJ1"/>
<comment type="caution">
    <text evidence="2">The sequence shown here is derived from an EMBL/GenBank/DDBJ whole genome shotgun (WGS) entry which is preliminary data.</text>
</comment>
<dbReference type="VEuPathDB" id="GiardiaDB:GL50803_007778"/>
<dbReference type="EMBL" id="AHGT01000052">
    <property type="protein sequence ID" value="ESU36253.1"/>
    <property type="molecule type" value="Genomic_DNA"/>
</dbReference>
<feature type="non-terminal residue" evidence="2">
    <location>
        <position position="1"/>
    </location>
</feature>
<reference evidence="3" key="1">
    <citation type="submission" date="2012-02" db="EMBL/GenBank/DDBJ databases">
        <title>Genome sequencing of Giardia lamblia Genotypes A2 and B isolates (DH and GS) and comparative analysis with the genomes of Genotypes A1 and E (WB and Pig).</title>
        <authorList>
            <person name="Adam R."/>
            <person name="Dahlstrom E."/>
            <person name="Martens C."/>
            <person name="Bruno D."/>
            <person name="Barbian K."/>
            <person name="Porcella S.F."/>
            <person name="Nash T."/>
        </authorList>
    </citation>
    <scope>NUCLEOTIDE SEQUENCE</scope>
    <source>
        <strain evidence="3">DH</strain>
    </source>
</reference>